<keyword evidence="3" id="KW-1185">Reference proteome</keyword>
<dbReference type="Gene3D" id="3.30.160.60">
    <property type="entry name" value="Classic Zinc Finger"/>
    <property type="match status" value="1"/>
</dbReference>
<protein>
    <recommendedName>
        <fullName evidence="1">C2H2-type domain-containing protein</fullName>
    </recommendedName>
</protein>
<dbReference type="VEuPathDB" id="VectorBase:RPRC006139"/>
<dbReference type="eggNOG" id="ENOG502TKXS">
    <property type="taxonomic scope" value="Eukaryota"/>
</dbReference>
<evidence type="ECO:0000259" key="1">
    <source>
        <dbReference type="PROSITE" id="PS50157"/>
    </source>
</evidence>
<dbReference type="PROSITE" id="PS50157">
    <property type="entry name" value="ZINC_FINGER_C2H2_2"/>
    <property type="match status" value="2"/>
</dbReference>
<dbReference type="EMBL" id="ACPB03013616">
    <property type="status" value="NOT_ANNOTATED_CDS"/>
    <property type="molecule type" value="Genomic_DNA"/>
</dbReference>
<dbReference type="SMART" id="SM00355">
    <property type="entry name" value="ZnF_C2H2"/>
    <property type="match status" value="2"/>
</dbReference>
<dbReference type="InParanoid" id="T1HQ15"/>
<sequence>MPVAFTGYTCTLYFNRLGPTKGNSGAVSIGKKESPAVRRGRTKDTPGILIRRSSFLLKFKDLGTLNEDNSERIACSQCKKLFRKVSLYMHQRYVCGKGLDYKCPNCPYMCRRRFIACDMRRFCCDKCEKRYMHKTDLNRHKRFECGKEPQFQCPYCPHKAKQKANIKKHIYVIHFKGTPSSSFFPFL</sequence>
<dbReference type="InterPro" id="IPR013087">
    <property type="entry name" value="Znf_C2H2_type"/>
</dbReference>
<dbReference type="Proteomes" id="UP000015103">
    <property type="component" value="Unassembled WGS sequence"/>
</dbReference>
<dbReference type="HOGENOM" id="CLU_1449408_0_0_1"/>
<name>T1HQ15_RHOPR</name>
<dbReference type="STRING" id="13249.T1HQ15"/>
<evidence type="ECO:0000313" key="2">
    <source>
        <dbReference type="EnsemblMetazoa" id="RPRC006139-PA"/>
    </source>
</evidence>
<evidence type="ECO:0000313" key="3">
    <source>
        <dbReference type="Proteomes" id="UP000015103"/>
    </source>
</evidence>
<feature type="domain" description="C2H2-type" evidence="1">
    <location>
        <begin position="151"/>
        <end position="179"/>
    </location>
</feature>
<reference evidence="2" key="1">
    <citation type="submission" date="2015-05" db="UniProtKB">
        <authorList>
            <consortium name="EnsemblMetazoa"/>
        </authorList>
    </citation>
    <scope>IDENTIFICATION</scope>
</reference>
<organism evidence="2 3">
    <name type="scientific">Rhodnius prolixus</name>
    <name type="common">Triatomid bug</name>
    <dbReference type="NCBI Taxonomy" id="13249"/>
    <lineage>
        <taxon>Eukaryota</taxon>
        <taxon>Metazoa</taxon>
        <taxon>Ecdysozoa</taxon>
        <taxon>Arthropoda</taxon>
        <taxon>Hexapoda</taxon>
        <taxon>Insecta</taxon>
        <taxon>Pterygota</taxon>
        <taxon>Neoptera</taxon>
        <taxon>Paraneoptera</taxon>
        <taxon>Hemiptera</taxon>
        <taxon>Heteroptera</taxon>
        <taxon>Panheteroptera</taxon>
        <taxon>Cimicomorpha</taxon>
        <taxon>Reduviidae</taxon>
        <taxon>Triatominae</taxon>
        <taxon>Rhodnius</taxon>
    </lineage>
</organism>
<dbReference type="AlphaFoldDB" id="T1HQ15"/>
<feature type="domain" description="C2H2-type" evidence="1">
    <location>
        <begin position="122"/>
        <end position="149"/>
    </location>
</feature>
<proteinExistence type="predicted"/>
<dbReference type="EnsemblMetazoa" id="RPRC006139-RA">
    <property type="protein sequence ID" value="RPRC006139-PA"/>
    <property type="gene ID" value="RPRC006139"/>
</dbReference>
<dbReference type="InterPro" id="IPR036236">
    <property type="entry name" value="Znf_C2H2_sf"/>
</dbReference>
<accession>T1HQ15</accession>
<dbReference type="SUPFAM" id="SSF57667">
    <property type="entry name" value="beta-beta-alpha zinc fingers"/>
    <property type="match status" value="1"/>
</dbReference>